<evidence type="ECO:0000259" key="8">
    <source>
        <dbReference type="Pfam" id="PF21981"/>
    </source>
</evidence>
<comment type="subcellular location">
    <subcellularLocation>
        <location evidence="1 5">Cytoplasm</location>
    </subcellularLocation>
</comment>
<dbReference type="Proteomes" id="UP001160142">
    <property type="component" value="Unassembled WGS sequence"/>
</dbReference>
<dbReference type="PANTHER" id="PTHR33602">
    <property type="entry name" value="REGULATORY PROTEIN RECX FAMILY PROTEIN"/>
    <property type="match status" value="1"/>
</dbReference>
<feature type="compositionally biased region" description="Basic and acidic residues" evidence="6">
    <location>
        <begin position="20"/>
        <end position="37"/>
    </location>
</feature>
<comment type="function">
    <text evidence="5">Modulates RecA activity.</text>
</comment>
<evidence type="ECO:0000259" key="7">
    <source>
        <dbReference type="Pfam" id="PF02631"/>
    </source>
</evidence>
<feature type="region of interest" description="Disordered" evidence="6">
    <location>
        <begin position="1"/>
        <end position="37"/>
    </location>
</feature>
<comment type="caution">
    <text evidence="9">The sequence shown here is derived from an EMBL/GenBank/DDBJ whole genome shotgun (WGS) entry which is preliminary data.</text>
</comment>
<comment type="similarity">
    <text evidence="2 5">Belongs to the RecX family.</text>
</comment>
<dbReference type="InterPro" id="IPR053924">
    <property type="entry name" value="RecX_HTH_2nd"/>
</dbReference>
<dbReference type="InterPro" id="IPR036388">
    <property type="entry name" value="WH-like_DNA-bd_sf"/>
</dbReference>
<evidence type="ECO:0000313" key="9">
    <source>
        <dbReference type="EMBL" id="MDH6180690.1"/>
    </source>
</evidence>
<reference evidence="9 10" key="1">
    <citation type="submission" date="2023-04" db="EMBL/GenBank/DDBJ databases">
        <title>Genome Encyclopedia of Bacteria and Archaea VI: Functional Genomics of Type Strains.</title>
        <authorList>
            <person name="Whitman W."/>
        </authorList>
    </citation>
    <scope>NUCLEOTIDE SEQUENCE [LARGE SCALE GENOMIC DNA]</scope>
    <source>
        <strain evidence="9 10">SG_E_30_P1</strain>
    </source>
</reference>
<evidence type="ECO:0000256" key="5">
    <source>
        <dbReference type="HAMAP-Rule" id="MF_01114"/>
    </source>
</evidence>
<dbReference type="InterPro" id="IPR053925">
    <property type="entry name" value="RecX_HTH_3rd"/>
</dbReference>
<dbReference type="RefSeq" id="WP_322133030.1">
    <property type="nucleotide sequence ID" value="NZ_CP085036.1"/>
</dbReference>
<dbReference type="Pfam" id="PF02631">
    <property type="entry name" value="RecX_HTH2"/>
    <property type="match status" value="1"/>
</dbReference>
<dbReference type="Gene3D" id="1.10.10.10">
    <property type="entry name" value="Winged helix-like DNA-binding domain superfamily/Winged helix DNA-binding domain"/>
    <property type="match status" value="3"/>
</dbReference>
<feature type="domain" description="RecX third three-helical" evidence="8">
    <location>
        <begin position="136"/>
        <end position="178"/>
    </location>
</feature>
<gene>
    <name evidence="5" type="primary">recX</name>
    <name evidence="9" type="ORF">M2152_000872</name>
</gene>
<evidence type="ECO:0000256" key="1">
    <source>
        <dbReference type="ARBA" id="ARBA00004496"/>
    </source>
</evidence>
<evidence type="ECO:0000256" key="3">
    <source>
        <dbReference type="ARBA" id="ARBA00018111"/>
    </source>
</evidence>
<name>A0ABT6KKZ6_9MICO</name>
<dbReference type="HAMAP" id="MF_01114">
    <property type="entry name" value="RecX"/>
    <property type="match status" value="1"/>
</dbReference>
<evidence type="ECO:0000256" key="4">
    <source>
        <dbReference type="ARBA" id="ARBA00022490"/>
    </source>
</evidence>
<dbReference type="InterPro" id="IPR003783">
    <property type="entry name" value="Regulatory_RecX"/>
</dbReference>
<evidence type="ECO:0000256" key="2">
    <source>
        <dbReference type="ARBA" id="ARBA00009695"/>
    </source>
</evidence>
<accession>A0ABT6KKZ6</accession>
<keyword evidence="10" id="KW-1185">Reference proteome</keyword>
<dbReference type="PANTHER" id="PTHR33602:SF1">
    <property type="entry name" value="REGULATORY PROTEIN RECX FAMILY PROTEIN"/>
    <property type="match status" value="1"/>
</dbReference>
<dbReference type="EMBL" id="JARXVQ010000001">
    <property type="protein sequence ID" value="MDH6180690.1"/>
    <property type="molecule type" value="Genomic_DNA"/>
</dbReference>
<sequence>MPIDDGDRLAPVSWLFGEPEQPRHDEGNDREPGRNGEFERINNVSMRALARRGMSIAEMRDFLVRRDFDSAEVEQECDRLLSVGLLDDRVLAESLLSTLRDRKGLGRSGVVAELRRRKIDSSVIDAVLSQSAEHDETELDRALQVAARRARQLGSLDRDTARRRLSAFLLRKGYSAGIAMIATDRSLESAASTGPVFR</sequence>
<dbReference type="Pfam" id="PF21981">
    <property type="entry name" value="RecX_HTH3"/>
    <property type="match status" value="1"/>
</dbReference>
<feature type="domain" description="RecX second three-helical" evidence="7">
    <location>
        <begin position="87"/>
        <end position="128"/>
    </location>
</feature>
<evidence type="ECO:0000256" key="6">
    <source>
        <dbReference type="SAM" id="MobiDB-lite"/>
    </source>
</evidence>
<proteinExistence type="inferred from homology"/>
<evidence type="ECO:0000313" key="10">
    <source>
        <dbReference type="Proteomes" id="UP001160142"/>
    </source>
</evidence>
<organism evidence="9 10">
    <name type="scientific">Antiquaquibacter oligotrophicus</name>
    <dbReference type="NCBI Taxonomy" id="2880260"/>
    <lineage>
        <taxon>Bacteria</taxon>
        <taxon>Bacillati</taxon>
        <taxon>Actinomycetota</taxon>
        <taxon>Actinomycetes</taxon>
        <taxon>Micrococcales</taxon>
        <taxon>Microbacteriaceae</taxon>
        <taxon>Antiquaquibacter</taxon>
    </lineage>
</organism>
<protein>
    <recommendedName>
        <fullName evidence="3 5">Regulatory protein RecX</fullName>
    </recommendedName>
</protein>
<keyword evidence="4 5" id="KW-0963">Cytoplasm</keyword>